<dbReference type="AlphaFoldDB" id="A0A4D9ESX4"/>
<sequence>MPRGGQSTCDTRPAPSPGNDPWGAPTAGKDQREWWAGQAGRQVPAHGQDPNSAPARPSLAAATKVGGKAPGLEGGWPCASSASPLLRLGAEEAWLQGKALQSQA</sequence>
<comment type="caution">
    <text evidence="2">The sequence shown here is derived from an EMBL/GenBank/DDBJ whole genome shotgun (WGS) entry which is preliminary data.</text>
</comment>
<feature type="region of interest" description="Disordered" evidence="1">
    <location>
        <begin position="1"/>
        <end position="66"/>
    </location>
</feature>
<reference evidence="2 3" key="2">
    <citation type="submission" date="2019-04" db="EMBL/GenBank/DDBJ databases">
        <title>The genome sequence of big-headed turtle.</title>
        <authorList>
            <person name="Gong S."/>
        </authorList>
    </citation>
    <scope>NUCLEOTIDE SEQUENCE [LARGE SCALE GENOMIC DNA]</scope>
    <source>
        <strain evidence="2">DO16091913</strain>
        <tissue evidence="2">Muscle</tissue>
    </source>
</reference>
<organism evidence="2 3">
    <name type="scientific">Platysternon megacephalum</name>
    <name type="common">big-headed turtle</name>
    <dbReference type="NCBI Taxonomy" id="55544"/>
    <lineage>
        <taxon>Eukaryota</taxon>
        <taxon>Metazoa</taxon>
        <taxon>Chordata</taxon>
        <taxon>Craniata</taxon>
        <taxon>Vertebrata</taxon>
        <taxon>Euteleostomi</taxon>
        <taxon>Archelosauria</taxon>
        <taxon>Testudinata</taxon>
        <taxon>Testudines</taxon>
        <taxon>Cryptodira</taxon>
        <taxon>Durocryptodira</taxon>
        <taxon>Testudinoidea</taxon>
        <taxon>Platysternidae</taxon>
        <taxon>Platysternon</taxon>
    </lineage>
</organism>
<evidence type="ECO:0000313" key="2">
    <source>
        <dbReference type="EMBL" id="TFK13669.1"/>
    </source>
</evidence>
<name>A0A4D9ESX4_9SAUR</name>
<reference evidence="2 3" key="1">
    <citation type="submission" date="2019-04" db="EMBL/GenBank/DDBJ databases">
        <title>Draft genome of the big-headed turtle Platysternon megacephalum.</title>
        <authorList>
            <person name="Gong S."/>
        </authorList>
    </citation>
    <scope>NUCLEOTIDE SEQUENCE [LARGE SCALE GENOMIC DNA]</scope>
    <source>
        <strain evidence="2">DO16091913</strain>
        <tissue evidence="2">Muscle</tissue>
    </source>
</reference>
<feature type="compositionally biased region" description="Polar residues" evidence="1">
    <location>
        <begin position="1"/>
        <end position="10"/>
    </location>
</feature>
<evidence type="ECO:0000256" key="1">
    <source>
        <dbReference type="SAM" id="MobiDB-lite"/>
    </source>
</evidence>
<proteinExistence type="predicted"/>
<evidence type="ECO:0000313" key="3">
    <source>
        <dbReference type="Proteomes" id="UP000297703"/>
    </source>
</evidence>
<keyword evidence="3" id="KW-1185">Reference proteome</keyword>
<gene>
    <name evidence="2" type="ORF">DR999_PMT02682</name>
</gene>
<dbReference type="EMBL" id="QXTE01000014">
    <property type="protein sequence ID" value="TFK13669.1"/>
    <property type="molecule type" value="Genomic_DNA"/>
</dbReference>
<accession>A0A4D9ESX4</accession>
<protein>
    <submittedName>
        <fullName evidence="2">GDH/6PGL endoplasmic bifunctional protein</fullName>
    </submittedName>
</protein>
<dbReference type="Proteomes" id="UP000297703">
    <property type="component" value="Unassembled WGS sequence"/>
</dbReference>